<proteinExistence type="predicted"/>
<protein>
    <submittedName>
        <fullName evidence="1">Uncharacterized protein</fullName>
    </submittedName>
</protein>
<name>A0A0F9WDH4_9ZZZZ</name>
<dbReference type="EMBL" id="LAZR01000298">
    <property type="protein sequence ID" value="KKN76263.1"/>
    <property type="molecule type" value="Genomic_DNA"/>
</dbReference>
<dbReference type="AlphaFoldDB" id="A0A0F9WDH4"/>
<comment type="caution">
    <text evidence="1">The sequence shown here is derived from an EMBL/GenBank/DDBJ whole genome shotgun (WGS) entry which is preliminary data.</text>
</comment>
<sequence length="102" mass="11636">MTVVRTRSTSFLDLSPALDGITEVLTILLKKPMYFNQMFRESKVQLKNASLRYFNICKDKGFIIGKEESLLINNGRGINKRPVLLMVYHVTAKGALFLELVK</sequence>
<evidence type="ECO:0000313" key="1">
    <source>
        <dbReference type="EMBL" id="KKN76263.1"/>
    </source>
</evidence>
<accession>A0A0F9WDH4</accession>
<reference evidence="1" key="1">
    <citation type="journal article" date="2015" name="Nature">
        <title>Complex archaea that bridge the gap between prokaryotes and eukaryotes.</title>
        <authorList>
            <person name="Spang A."/>
            <person name="Saw J.H."/>
            <person name="Jorgensen S.L."/>
            <person name="Zaremba-Niedzwiedzka K."/>
            <person name="Martijn J."/>
            <person name="Lind A.E."/>
            <person name="van Eijk R."/>
            <person name="Schleper C."/>
            <person name="Guy L."/>
            <person name="Ettema T.J."/>
        </authorList>
    </citation>
    <scope>NUCLEOTIDE SEQUENCE</scope>
</reference>
<organism evidence="1">
    <name type="scientific">marine sediment metagenome</name>
    <dbReference type="NCBI Taxonomy" id="412755"/>
    <lineage>
        <taxon>unclassified sequences</taxon>
        <taxon>metagenomes</taxon>
        <taxon>ecological metagenomes</taxon>
    </lineage>
</organism>
<gene>
    <name evidence="1" type="ORF">LCGC14_0372890</name>
</gene>